<name>A0A918RKN1_9ACTN</name>
<feature type="compositionally biased region" description="Basic and acidic residues" evidence="1">
    <location>
        <begin position="104"/>
        <end position="121"/>
    </location>
</feature>
<feature type="compositionally biased region" description="Low complexity" evidence="1">
    <location>
        <begin position="132"/>
        <end position="152"/>
    </location>
</feature>
<gene>
    <name evidence="2" type="ORF">GCM10010389_44890</name>
</gene>
<dbReference type="AlphaFoldDB" id="A0A918RKN1"/>
<sequence length="292" mass="29128">MSVRPAWRVRGRDGVTAWFTVRLDFPDGARIDALAVVADGRVGLEEVRASPALTPEDLTLLAARVRARLGVARGTPGGEETAPGHAGEDAHEAAGRAGNGAEELTERTGEGAEGSTERAGEGVHGPAGHAGGVAQRAREAAPGAAQRAGVAEPKAAGRAGETEPEEAGRAAGTEPAGADGASAGAGQPPGADGGAAKPVAGRSVTGRSVAGGRPAASRSGAGSRRSRAGLPRGIEGCRLVAAAYRAAQTAGTDPVLAVMGATGRSRRKSLRMIARARDAGLLTPRHARRRAG</sequence>
<proteinExistence type="predicted"/>
<dbReference type="EMBL" id="BMWH01000020">
    <property type="protein sequence ID" value="GHA00716.1"/>
    <property type="molecule type" value="Genomic_DNA"/>
</dbReference>
<dbReference type="InterPro" id="IPR046186">
    <property type="entry name" value="DUF6214"/>
</dbReference>
<dbReference type="Pfam" id="PF19720">
    <property type="entry name" value="DUF6214"/>
    <property type="match status" value="1"/>
</dbReference>
<accession>A0A918RKN1</accession>
<dbReference type="Proteomes" id="UP000623010">
    <property type="component" value="Unassembled WGS sequence"/>
</dbReference>
<evidence type="ECO:0000256" key="1">
    <source>
        <dbReference type="SAM" id="MobiDB-lite"/>
    </source>
</evidence>
<feature type="compositionally biased region" description="Low complexity" evidence="1">
    <location>
        <begin position="175"/>
        <end position="230"/>
    </location>
</feature>
<evidence type="ECO:0000313" key="2">
    <source>
        <dbReference type="EMBL" id="GHA00716.1"/>
    </source>
</evidence>
<feature type="region of interest" description="Disordered" evidence="1">
    <location>
        <begin position="73"/>
        <end position="230"/>
    </location>
</feature>
<protein>
    <submittedName>
        <fullName evidence="2">Uncharacterized protein</fullName>
    </submittedName>
</protein>
<reference evidence="2" key="1">
    <citation type="journal article" date="2014" name="Int. J. Syst. Evol. Microbiol.">
        <title>Complete genome sequence of Corynebacterium casei LMG S-19264T (=DSM 44701T), isolated from a smear-ripened cheese.</title>
        <authorList>
            <consortium name="US DOE Joint Genome Institute (JGI-PGF)"/>
            <person name="Walter F."/>
            <person name="Albersmeier A."/>
            <person name="Kalinowski J."/>
            <person name="Ruckert C."/>
        </authorList>
    </citation>
    <scope>NUCLEOTIDE SEQUENCE</scope>
    <source>
        <strain evidence="2">JCM 5016</strain>
    </source>
</reference>
<evidence type="ECO:0000313" key="3">
    <source>
        <dbReference type="Proteomes" id="UP000623010"/>
    </source>
</evidence>
<reference evidence="2" key="2">
    <citation type="submission" date="2020-09" db="EMBL/GenBank/DDBJ databases">
        <authorList>
            <person name="Sun Q."/>
            <person name="Ohkuma M."/>
        </authorList>
    </citation>
    <scope>NUCLEOTIDE SEQUENCE</scope>
    <source>
        <strain evidence="2">JCM 5016</strain>
    </source>
</reference>
<feature type="compositionally biased region" description="Gly residues" evidence="1">
    <location>
        <begin position="122"/>
        <end position="131"/>
    </location>
</feature>
<comment type="caution">
    <text evidence="2">The sequence shown here is derived from an EMBL/GenBank/DDBJ whole genome shotgun (WGS) entry which is preliminary data.</text>
</comment>
<keyword evidence="3" id="KW-1185">Reference proteome</keyword>
<organism evidence="2 3">
    <name type="scientific">Streptomyces echinoruber</name>
    <dbReference type="NCBI Taxonomy" id="68898"/>
    <lineage>
        <taxon>Bacteria</taxon>
        <taxon>Bacillati</taxon>
        <taxon>Actinomycetota</taxon>
        <taxon>Actinomycetes</taxon>
        <taxon>Kitasatosporales</taxon>
        <taxon>Streptomycetaceae</taxon>
        <taxon>Streptomyces</taxon>
    </lineage>
</organism>